<dbReference type="InterPro" id="IPR008979">
    <property type="entry name" value="Galactose-bd-like_sf"/>
</dbReference>
<name>A0A927GZW6_9BACL</name>
<dbReference type="PROSITE" id="PS50022">
    <property type="entry name" value="FA58C_3"/>
    <property type="match status" value="1"/>
</dbReference>
<evidence type="ECO:0000259" key="5">
    <source>
        <dbReference type="PROSITE" id="PS50022"/>
    </source>
</evidence>
<dbReference type="Gene3D" id="2.60.120.260">
    <property type="entry name" value="Galactose-binding domain-like"/>
    <property type="match status" value="3"/>
</dbReference>
<dbReference type="Pfam" id="PF18675">
    <property type="entry name" value="HepII_C"/>
    <property type="match status" value="1"/>
</dbReference>
<dbReference type="InterPro" id="IPR013784">
    <property type="entry name" value="Carb-bd-like_fold"/>
</dbReference>
<dbReference type="SUPFAM" id="SSF48230">
    <property type="entry name" value="Chondroitin AC/alginate lyase"/>
    <property type="match status" value="1"/>
</dbReference>
<accession>A0A927GZW6</accession>
<dbReference type="SUPFAM" id="SSF49785">
    <property type="entry name" value="Galactose-binding domain-like"/>
    <property type="match status" value="3"/>
</dbReference>
<dbReference type="Pfam" id="PF07940">
    <property type="entry name" value="Hepar_II_III_C"/>
    <property type="match status" value="1"/>
</dbReference>
<keyword evidence="2" id="KW-0378">Hydrolase</keyword>
<dbReference type="InterPro" id="IPR008929">
    <property type="entry name" value="Chondroitin_lyas"/>
</dbReference>
<dbReference type="Pfam" id="PF00754">
    <property type="entry name" value="F5_F8_type_C"/>
    <property type="match status" value="1"/>
</dbReference>
<dbReference type="GO" id="GO:0016829">
    <property type="term" value="F:lyase activity"/>
    <property type="evidence" value="ECO:0007669"/>
    <property type="project" value="InterPro"/>
</dbReference>
<dbReference type="InterPro" id="IPR054645">
    <property type="entry name" value="HepB"/>
</dbReference>
<dbReference type="InterPro" id="IPR014756">
    <property type="entry name" value="Ig_E-set"/>
</dbReference>
<evidence type="ECO:0000313" key="6">
    <source>
        <dbReference type="EMBL" id="MBD2862517.1"/>
    </source>
</evidence>
<keyword evidence="4" id="KW-0732">Signal</keyword>
<dbReference type="Gene3D" id="2.60.40.1120">
    <property type="entry name" value="Carboxypeptidase-like, regulatory domain"/>
    <property type="match status" value="2"/>
</dbReference>
<dbReference type="InterPro" id="IPR040925">
    <property type="entry name" value="HepII_C"/>
</dbReference>
<gene>
    <name evidence="6" type="ORF">IDH45_11035</name>
</gene>
<dbReference type="Pfam" id="PF02018">
    <property type="entry name" value="CBM_4_9"/>
    <property type="match status" value="1"/>
</dbReference>
<dbReference type="Gene3D" id="2.60.40.10">
    <property type="entry name" value="Immunoglobulins"/>
    <property type="match status" value="2"/>
</dbReference>
<dbReference type="NCBIfam" id="NF047446">
    <property type="entry name" value="barrel_OmpL47"/>
    <property type="match status" value="1"/>
</dbReference>
<reference evidence="6" key="1">
    <citation type="submission" date="2020-09" db="EMBL/GenBank/DDBJ databases">
        <title>A novel bacterium of genus Paenibacillus, isolated from South China Sea.</title>
        <authorList>
            <person name="Huang H."/>
            <person name="Mo K."/>
            <person name="Hu Y."/>
        </authorList>
    </citation>
    <scope>NUCLEOTIDE SEQUENCE</scope>
    <source>
        <strain evidence="6">IB182363</strain>
    </source>
</reference>
<dbReference type="SUPFAM" id="SSF49478">
    <property type="entry name" value="Cna protein B-type domain"/>
    <property type="match status" value="1"/>
</dbReference>
<dbReference type="InterPro" id="IPR013783">
    <property type="entry name" value="Ig-like_fold"/>
</dbReference>
<feature type="signal peptide" evidence="4">
    <location>
        <begin position="1"/>
        <end position="26"/>
    </location>
</feature>
<dbReference type="NCBIfam" id="NF045571">
    <property type="entry name" value="HepHepsulflyase"/>
    <property type="match status" value="1"/>
</dbReference>
<proteinExistence type="predicted"/>
<dbReference type="EMBL" id="JACXJA010000013">
    <property type="protein sequence ID" value="MBD2862517.1"/>
    <property type="molecule type" value="Genomic_DNA"/>
</dbReference>
<protein>
    <submittedName>
        <fullName evidence="6">Carbohydrate binding domain-containing protein</fullName>
    </submittedName>
</protein>
<dbReference type="Gene3D" id="3.30.1920.20">
    <property type="match status" value="1"/>
</dbReference>
<dbReference type="Pfam" id="PF13620">
    <property type="entry name" value="CarboxypepD_reg"/>
    <property type="match status" value="1"/>
</dbReference>
<evidence type="ECO:0000256" key="3">
    <source>
        <dbReference type="ARBA" id="ARBA00022837"/>
    </source>
</evidence>
<feature type="chain" id="PRO_5039313524" evidence="4">
    <location>
        <begin position="27"/>
        <end position="1744"/>
    </location>
</feature>
<evidence type="ECO:0000256" key="2">
    <source>
        <dbReference type="ARBA" id="ARBA00022801"/>
    </source>
</evidence>
<dbReference type="InterPro" id="IPR058094">
    <property type="entry name" value="Ig-like_OmpL47-like"/>
</dbReference>
<keyword evidence="7" id="KW-1185">Reference proteome</keyword>
<feature type="domain" description="F5/8 type C" evidence="5">
    <location>
        <begin position="602"/>
        <end position="693"/>
    </location>
</feature>
<dbReference type="InterPro" id="IPR012480">
    <property type="entry name" value="Hepar_II_III_C"/>
</dbReference>
<dbReference type="SUPFAM" id="SSF49452">
    <property type="entry name" value="Starch-binding domain-like"/>
    <property type="match status" value="1"/>
</dbReference>
<evidence type="ECO:0000313" key="7">
    <source>
        <dbReference type="Proteomes" id="UP000639396"/>
    </source>
</evidence>
<evidence type="ECO:0000256" key="1">
    <source>
        <dbReference type="ARBA" id="ARBA00004196"/>
    </source>
</evidence>
<comment type="subcellular location">
    <subcellularLocation>
        <location evidence="1">Cell envelope</location>
    </subcellularLocation>
</comment>
<dbReference type="InterPro" id="IPR003305">
    <property type="entry name" value="CenC_carb-bd"/>
</dbReference>
<dbReference type="Proteomes" id="UP000639396">
    <property type="component" value="Unassembled WGS sequence"/>
</dbReference>
<dbReference type="RefSeq" id="WP_190927510.1">
    <property type="nucleotide sequence ID" value="NZ_JACXJA010000013.1"/>
</dbReference>
<dbReference type="Gene3D" id="2.70.98.70">
    <property type="match status" value="1"/>
</dbReference>
<dbReference type="GO" id="GO:0016798">
    <property type="term" value="F:hydrolase activity, acting on glycosyl bonds"/>
    <property type="evidence" value="ECO:0007669"/>
    <property type="project" value="InterPro"/>
</dbReference>
<keyword evidence="3" id="KW-0106">Calcium</keyword>
<comment type="caution">
    <text evidence="6">The sequence shown here is derived from an EMBL/GenBank/DDBJ whole genome shotgun (WGS) entry which is preliminary data.</text>
</comment>
<dbReference type="SUPFAM" id="SSF81296">
    <property type="entry name" value="E set domains"/>
    <property type="match status" value="2"/>
</dbReference>
<dbReference type="GO" id="GO:0030246">
    <property type="term" value="F:carbohydrate binding"/>
    <property type="evidence" value="ECO:0007669"/>
    <property type="project" value="InterPro"/>
</dbReference>
<sequence>MKKKATVWLLVLLLCLGMLPPLSQQAKAEALALLNGGFESGMVGWTRLLGNAANMAVTSEHYQSGGFSLRIDDKESTSGYAVISGRHPVVPGKQYMASAKVNIISGHGMIYFYFYDAAGAMIHSVSSVKSSPLGSWTDVAISAVPPAGATEVAVVLATGMANVGRVYFDTVTLNRVSLIANGGFESGLQNWNAAFGSAQRMAAVTDPKFSGSYSLKLDDNSATSSLGMDSDKFPVVPGKSYTAEARVRVDSGSAALYLRYYNAADVQLDQVSKGQGVTQGLWQPLTVSMVAPPGATKASIIVYSSSASVGVMYFDDVSLSDKTMLQGTVTDAADAAPVPWANAYLYPAADTGLLEPIDKAVTNAAGKYTFGKGVQDGSYVVSVSKDGFVAGTVAVQVGTSPVSADLAIAKDNAAERYTVGGKVRVPAETTPLAGATVSLYDDNDTGYTTSLGAAVSAADGTFTLDRQVVNGRYVARALKPGYYTTTFPVTVNGSSYTSVDLQMPVKIDVTTESMPKPPAAHPRLYVTPELVTQLQAKIATPHFQPIWTKLLQGSYIPVYTGKSSGATLDFETYPFPSAEQARYVKLFGRGNSVNQWNSITETEIYTQDTAGGKVKLPVQSAAWSSQDRQYDGNNTIDGNLDAESRWSAEGAAEWIVYDLGSVQSVSEVDIAWYSGNTRSSYFDIYVSADGQSWKLIELGLGKPPGWLDPPPPGGINYSARTKQAIEFNAMKYLLQGDAASGRLAVEAIQNFMDTAVYGGLDTFRPIGDTMFAAALVYDWCYPLLEPEDKTAIIAGLKRLAGQMSIGYPNIRYGAINGHYSENQLMKDFLTAGAAIYDEDPEMYDLSAKRFFEEYVPARNFWYLSGMHHQGASYGFGVRYTPELWAQWLFDRMGHGSVFVPEQGEVIYRGIYSRRPDGQMLVDGDTGTGHNNAPGVYWKYTPALMLAASYYKDPYLQDEFMRQYTPGADVLTEILFVEPDLPAQPAGELPLTRYFGFPYGSMIARTGWDADGTGGRSADVVAEMKIGSYQFGNHQHFDSGSFQLYYKGALAIDSGLYGGTNGQYGSEHDRHYYKRTIAHNAMLVYDPADPQFGDWANDGGQRYIPSATGIADLLGKNNYVSPVLGHQFGPDLQSPNFSYIKGDLTAAYSDKVKQHERSFVFLNLKDADHPAAMIVYDKVKASDPNFKKYWLLHSMEEPQVNGSTTTIVRSEGGYEGKLVNETLLPGPGGAVIEKVGGPGHEFDVFGANYPQATRSAPDKHTIEAGAWRIQVSPAVPSETDRFLNVLQVMDNDGTAPLQTGAIDSEKLVGAAIADYAVLFSKAGVREQGTVSFAVYGGGERQYVVTDLAGGTWKISGASGEFFGEVSEEGGVLYFAGPADAYTLTYMGAADMVPPVTKATADGVTGPGTFNNRDVTVTFDVYDLLSGVDRTEYRLNGGAWTTVTGSVYLQTDGVHALEYRSVDRAGNVETAKQLVIGIDQSPPTATLAYSSTVPTREAVTAVLTPNKPVTITNNGGSDRYTFTENGSFTFEFTDGAGRSGSATATVANIVASSTGAPGKPVLSDDNGHDTGIRDGTYTVTMNMWWGHNGTAYKLYENDVLLDAQSLIDRGPNAQSTVTNVTYRDNGTYRYYAELSNAYGTTRSDVLTVVVSQAAPSQPVLSHNNWDGDGQYQIEMNLWWGTNGSTYRLYENGAVIDTQTLAVRTPQAQRAVTTVQGKPPGVYEYRAELANASGVVSSAKLIVQVVK</sequence>
<organism evidence="6 7">
    <name type="scientific">Paenibacillus oceani</name>
    <dbReference type="NCBI Taxonomy" id="2772510"/>
    <lineage>
        <taxon>Bacteria</taxon>
        <taxon>Bacillati</taxon>
        <taxon>Bacillota</taxon>
        <taxon>Bacilli</taxon>
        <taxon>Bacillales</taxon>
        <taxon>Paenibacillaceae</taxon>
        <taxon>Paenibacillus</taxon>
    </lineage>
</organism>
<evidence type="ECO:0000256" key="4">
    <source>
        <dbReference type="SAM" id="SignalP"/>
    </source>
</evidence>
<dbReference type="InterPro" id="IPR000421">
    <property type="entry name" value="FA58C"/>
</dbReference>
<dbReference type="Gene3D" id="1.50.10.100">
    <property type="entry name" value="Chondroitin AC/alginate lyase"/>
    <property type="match status" value="2"/>
</dbReference>
<dbReference type="Gene3D" id="2.60.40.2750">
    <property type="match status" value="1"/>
</dbReference>
<dbReference type="GO" id="GO:0030313">
    <property type="term" value="C:cell envelope"/>
    <property type="evidence" value="ECO:0007669"/>
    <property type="project" value="UniProtKB-SubCell"/>
</dbReference>